<dbReference type="Pfam" id="PF09479">
    <property type="entry name" value="Flg_new"/>
    <property type="match status" value="1"/>
</dbReference>
<proteinExistence type="predicted"/>
<name>A0A6N2VNG7_9FIRM</name>
<feature type="compositionally biased region" description="Basic and acidic residues" evidence="2">
    <location>
        <begin position="918"/>
        <end position="948"/>
    </location>
</feature>
<evidence type="ECO:0000256" key="1">
    <source>
        <dbReference type="ARBA" id="ARBA00004196"/>
    </source>
</evidence>
<organism evidence="3">
    <name type="scientific">Anaerostipes caccae</name>
    <dbReference type="NCBI Taxonomy" id="105841"/>
    <lineage>
        <taxon>Bacteria</taxon>
        <taxon>Bacillati</taxon>
        <taxon>Bacillota</taxon>
        <taxon>Clostridia</taxon>
        <taxon>Lachnospirales</taxon>
        <taxon>Lachnospiraceae</taxon>
        <taxon>Anaerostipes</taxon>
    </lineage>
</organism>
<dbReference type="NCBIfam" id="TIGR02543">
    <property type="entry name" value="List_Bact_rpt"/>
    <property type="match status" value="1"/>
</dbReference>
<feature type="compositionally biased region" description="Basic and acidic residues" evidence="2">
    <location>
        <begin position="1"/>
        <end position="43"/>
    </location>
</feature>
<dbReference type="AlphaFoldDB" id="A0A6N2VNG7"/>
<evidence type="ECO:0000256" key="2">
    <source>
        <dbReference type="SAM" id="MobiDB-lite"/>
    </source>
</evidence>
<dbReference type="GO" id="GO:0030313">
    <property type="term" value="C:cell envelope"/>
    <property type="evidence" value="ECO:0007669"/>
    <property type="project" value="UniProtKB-SubCell"/>
</dbReference>
<feature type="compositionally biased region" description="Basic residues" evidence="2">
    <location>
        <begin position="102"/>
        <end position="111"/>
    </location>
</feature>
<comment type="subcellular location">
    <subcellularLocation>
        <location evidence="1">Cell envelope</location>
    </subcellularLocation>
</comment>
<gene>
    <name evidence="3" type="ORF">ACLFYP115_02663</name>
</gene>
<feature type="region of interest" description="Disordered" evidence="2">
    <location>
        <begin position="1"/>
        <end position="111"/>
    </location>
</feature>
<evidence type="ECO:0000313" key="3">
    <source>
        <dbReference type="EMBL" id="VYT31804.1"/>
    </source>
</evidence>
<dbReference type="InterPro" id="IPR042229">
    <property type="entry name" value="Listeria/Bacterioides_rpt_sf"/>
</dbReference>
<dbReference type="RefSeq" id="WP_006568719.1">
    <property type="nucleotide sequence ID" value="NZ_CACRSQ010000007.1"/>
</dbReference>
<accession>A0A6N2VNG7</accession>
<dbReference type="InterPro" id="IPR013378">
    <property type="entry name" value="InlB-like_B-rpt"/>
</dbReference>
<feature type="region of interest" description="Disordered" evidence="2">
    <location>
        <begin position="900"/>
        <end position="948"/>
    </location>
</feature>
<sequence length="979" mass="104134">MKCPKESTLEDVKRKDGENNEKAMDKMSGRSFSDRDHRDRSRNCSESPWRGNGWKIRGGGISRIEELTPEEQVGSEAGTATEQSSTEEEKPKEIQASGKTAAAKKKTKGNLKKQLADNGQIFLDVSKGDVRITLSGATGGGLQQSESSLNPKGYWITGTTTSNNIEVSEGVKTDITLEDVSITIGKADTTTTKRDCINVSHADITLTLIGDNKLICNTGSSVTGFFVNTGNALTKDGMDGSLTLQCEHANEKGHKCDKSCGSLLAKGNPELWHVGAIGSTLRNMQKAKESGFANFTIRGGNIEALAGIHSPGIGSACLSENSSGVYISGGRVEVYGGGHAPGIGASNDGRSRETKNIEISGGDTVVIAVGDKETGMPGIGAASGNDYVSNVTAAPDFGYQGYIQDGISETEYTFADGTPFKEKTDIRVGQFYTMVYFGPFRDTNEIEKNTKDQIGANHVISKTGGKGFTKEQLKGLTKVTGKNENGIDFNTSDLTFTREDQIQAINAAKTSGKTGEFPLTFATPNGTETTVTIYLKADGTDSALMDPEQPEPTIGADDFCQDTGGEALSEEDVRKLASVQGKNSDGTTYPLDEFTADAGQLELINHAKTAGESGSFELTFTSPDGKKATVEVVLKTYDEITVNETTGEQIKGLDIIGKTGGKAFTKEQLIKLSDATALNGDGSAIAGTELVIPDEKQVKAINGAKTNGKTGDFPLTIETPGGTGITIRVYLRDSGTDETKNGEQRGSLGANDTAQLTGGIGFSEEEITKLCKAKGKNKYGNNAAVIVDKGQLGTINEIKKAGKTGDFPLTFSLEDGTKAEVTVTLTGNHTVIFDSNGGDYHPDDQIVAGGSPAAEPREPKKEGYVFEGWYYTDEDGGQKRWDFADPVNSSMTLKARWKKIPEAASGEEKDSTASQDRTGSENHDKDKWKYGEVKGNKETDKNRGADTAKTGEDGKLIWLLGCTAGSCIFGWKKKKAGLS</sequence>
<dbReference type="EMBL" id="CACRSQ010000007">
    <property type="protein sequence ID" value="VYT31804.1"/>
    <property type="molecule type" value="Genomic_DNA"/>
</dbReference>
<dbReference type="Gene3D" id="2.60.40.4270">
    <property type="entry name" value="Listeria-Bacteroides repeat domain"/>
    <property type="match status" value="1"/>
</dbReference>
<protein>
    <submittedName>
        <fullName evidence="3">Listeria-Bacteroides repeat domain (List_Bact_rpt)</fullName>
    </submittedName>
</protein>
<reference evidence="3" key="1">
    <citation type="submission" date="2019-11" db="EMBL/GenBank/DDBJ databases">
        <authorList>
            <person name="Feng L."/>
        </authorList>
    </citation>
    <scope>NUCLEOTIDE SEQUENCE</scope>
    <source>
        <strain evidence="3">AcaccaeLFYP115</strain>
    </source>
</reference>